<feature type="transmembrane region" description="Helical" evidence="1">
    <location>
        <begin position="83"/>
        <end position="100"/>
    </location>
</feature>
<reference evidence="2 3" key="1">
    <citation type="submission" date="2024-10" db="EMBL/GenBank/DDBJ databases">
        <title>The Natural Products Discovery Center: Release of the First 8490 Sequenced Strains for Exploring Actinobacteria Biosynthetic Diversity.</title>
        <authorList>
            <person name="Kalkreuter E."/>
            <person name="Kautsar S.A."/>
            <person name="Yang D."/>
            <person name="Bader C.D."/>
            <person name="Teijaro C.N."/>
            <person name="Fluegel L."/>
            <person name="Davis C.M."/>
            <person name="Simpson J.R."/>
            <person name="Lauterbach L."/>
            <person name="Steele A.D."/>
            <person name="Gui C."/>
            <person name="Meng S."/>
            <person name="Li G."/>
            <person name="Viehrig K."/>
            <person name="Ye F."/>
            <person name="Su P."/>
            <person name="Kiefer A.F."/>
            <person name="Nichols A."/>
            <person name="Cepeda A.J."/>
            <person name="Yan W."/>
            <person name="Fan B."/>
            <person name="Jiang Y."/>
            <person name="Adhikari A."/>
            <person name="Zheng C.-J."/>
            <person name="Schuster L."/>
            <person name="Cowan T.M."/>
            <person name="Smanski M.J."/>
            <person name="Chevrette M.G."/>
            <person name="De Carvalho L.P.S."/>
            <person name="Shen B."/>
        </authorList>
    </citation>
    <scope>NUCLEOTIDE SEQUENCE [LARGE SCALE GENOMIC DNA]</scope>
    <source>
        <strain evidence="2 3">NPDC050545</strain>
    </source>
</reference>
<dbReference type="RefSeq" id="WP_397092223.1">
    <property type="nucleotide sequence ID" value="NZ_JBITGY010000024.1"/>
</dbReference>
<dbReference type="EMBL" id="JBITGY010000024">
    <property type="protein sequence ID" value="MFI6505821.1"/>
    <property type="molecule type" value="Genomic_DNA"/>
</dbReference>
<name>A0ABW7ZCF2_9ACTN</name>
<keyword evidence="1" id="KW-0812">Transmembrane</keyword>
<gene>
    <name evidence="2" type="ORF">ACIBG2_51170</name>
</gene>
<keyword evidence="1" id="KW-1133">Transmembrane helix</keyword>
<dbReference type="Pfam" id="PF05437">
    <property type="entry name" value="AzlD"/>
    <property type="match status" value="1"/>
</dbReference>
<dbReference type="InterPro" id="IPR008407">
    <property type="entry name" value="Brnchd-chn_aa_trnsp_AzlD"/>
</dbReference>
<protein>
    <submittedName>
        <fullName evidence="2">AzlD domain-containing protein</fullName>
    </submittedName>
</protein>
<proteinExistence type="predicted"/>
<sequence length="101" mass="10578">MSWTTLFVLAAGCYATKAVGYLLPAHLLETPLVRGVALLAPPSMLAALILVQTMTAGNSFVLEPRLAGVAVAVVLAWRQAPFLLVVVAAMATTAAITFLLR</sequence>
<evidence type="ECO:0000313" key="2">
    <source>
        <dbReference type="EMBL" id="MFI6505821.1"/>
    </source>
</evidence>
<organism evidence="2 3">
    <name type="scientific">Nonomuraea typhae</name>
    <dbReference type="NCBI Taxonomy" id="2603600"/>
    <lineage>
        <taxon>Bacteria</taxon>
        <taxon>Bacillati</taxon>
        <taxon>Actinomycetota</taxon>
        <taxon>Actinomycetes</taxon>
        <taxon>Streptosporangiales</taxon>
        <taxon>Streptosporangiaceae</taxon>
        <taxon>Nonomuraea</taxon>
    </lineage>
</organism>
<dbReference type="Proteomes" id="UP001612741">
    <property type="component" value="Unassembled WGS sequence"/>
</dbReference>
<keyword evidence="1" id="KW-0472">Membrane</keyword>
<keyword evidence="3" id="KW-1185">Reference proteome</keyword>
<comment type="caution">
    <text evidence="2">The sequence shown here is derived from an EMBL/GenBank/DDBJ whole genome shotgun (WGS) entry which is preliminary data.</text>
</comment>
<evidence type="ECO:0000256" key="1">
    <source>
        <dbReference type="SAM" id="Phobius"/>
    </source>
</evidence>
<accession>A0ABW7ZCF2</accession>
<evidence type="ECO:0000313" key="3">
    <source>
        <dbReference type="Proteomes" id="UP001612741"/>
    </source>
</evidence>
<feature type="transmembrane region" description="Helical" evidence="1">
    <location>
        <begin position="31"/>
        <end position="51"/>
    </location>
</feature>